<keyword evidence="15" id="KW-0539">Nucleus</keyword>
<dbReference type="AlphaFoldDB" id="A0A1U7LRU8"/>
<evidence type="ECO:0000313" key="25">
    <source>
        <dbReference type="Proteomes" id="UP000186594"/>
    </source>
</evidence>
<dbReference type="GO" id="GO:0003899">
    <property type="term" value="F:DNA-directed RNA polymerase activity"/>
    <property type="evidence" value="ECO:0007669"/>
    <property type="project" value="InterPro"/>
</dbReference>
<evidence type="ECO:0000256" key="15">
    <source>
        <dbReference type="ARBA" id="ARBA00023242"/>
    </source>
</evidence>
<sequence length="448" mass="50109">MDVNDSQGPQVTIRHINPDSVDFILSNVDLGYSFFCPSDTSFANSLRRIIIAEVPTVAIDLVEIEMNTSVLADEFIAHRLGMIPLDSRKIDGNLLYTQDCDCDQQCDKCSVILTLDAKCTGDGTMDVSTRDLVVQGLPPLGSPVISDSEGKGVLICKLRKEQELKLKCIAKRARFTAEHSSCPGHRQRTCEMVPDYWFEEDAEAEWPKSANAEWEDAPKDGEPFDYNAQPHRFYFDVETVGQIPPNEVISQGIKYLQALKTKSRSFLLYTLSVLIGGIGVTYAAVPLYRLFCQKTGFAGTPMTDSSKFTPDRLVPVKNSRRLRITFNGSVSDALQWRFVPQQPQVRLVPGETCLAFYTAKNKSNTDIIGIATYNVTPSKVAPYFNKIQCFCFEEQKLAAGESVDMPVFFFIDPEFATDPYMKDVDLITLSYTFFKAKYDDNGVLVPVS</sequence>
<dbReference type="Gene3D" id="2.170.120.12">
    <property type="entry name" value="DNA-directed RNA polymerase, insert domain"/>
    <property type="match status" value="1"/>
</dbReference>
<comment type="similarity">
    <text evidence="18">In the N-terminal section; belongs to the methyltransferase superfamily. Rsm22 family.</text>
</comment>
<dbReference type="GO" id="GO:0051536">
    <property type="term" value="F:iron-sulfur cluster binding"/>
    <property type="evidence" value="ECO:0007669"/>
    <property type="project" value="UniProtKB-KW"/>
</dbReference>
<protein>
    <recommendedName>
        <fullName evidence="21">DNA-directed RNA polymerase II subunit RPB3</fullName>
    </recommendedName>
</protein>
<evidence type="ECO:0000256" key="17">
    <source>
        <dbReference type="ARBA" id="ARBA00045681"/>
    </source>
</evidence>
<evidence type="ECO:0000256" key="4">
    <source>
        <dbReference type="ARBA" id="ARBA00011730"/>
    </source>
</evidence>
<evidence type="ECO:0000256" key="20">
    <source>
        <dbReference type="ARBA" id="ARBA00065979"/>
    </source>
</evidence>
<dbReference type="PANTHER" id="PTHR21320">
    <property type="entry name" value="CYTOCHROME C OXIDASE ASSEMBLY PROTEIN COX11-RELATED"/>
    <property type="match status" value="1"/>
</dbReference>
<dbReference type="InterPro" id="IPR036643">
    <property type="entry name" value="RNApol_insert_sf"/>
</dbReference>
<keyword evidence="10" id="KW-0408">Iron</keyword>
<reference evidence="24 25" key="1">
    <citation type="submission" date="2016-04" db="EMBL/GenBank/DDBJ databases">
        <title>Evolutionary innovation and constraint leading to complex multicellularity in the Ascomycota.</title>
        <authorList>
            <person name="Cisse O."/>
            <person name="Nguyen A."/>
            <person name="Hewitt D.A."/>
            <person name="Jedd G."/>
            <person name="Stajich J.E."/>
        </authorList>
    </citation>
    <scope>NUCLEOTIDE SEQUENCE [LARGE SCALE GENOMIC DNA]</scope>
    <source>
        <strain evidence="24 25">DAH-3</strain>
    </source>
</reference>
<evidence type="ECO:0000256" key="13">
    <source>
        <dbReference type="ARBA" id="ARBA00023136"/>
    </source>
</evidence>
<gene>
    <name evidence="24" type="ORF">NEOLI_002974</name>
</gene>
<dbReference type="InterPro" id="IPR001514">
    <property type="entry name" value="DNA-dir_RNA_pol_30-40kDasu_CS"/>
</dbReference>
<keyword evidence="14" id="KW-0804">Transcription</keyword>
<dbReference type="GO" id="GO:0006351">
    <property type="term" value="P:DNA-templated transcription"/>
    <property type="evidence" value="ECO:0007669"/>
    <property type="project" value="InterPro"/>
</dbReference>
<organism evidence="24 25">
    <name type="scientific">Neolecta irregularis (strain DAH-3)</name>
    <dbReference type="NCBI Taxonomy" id="1198029"/>
    <lineage>
        <taxon>Eukaryota</taxon>
        <taxon>Fungi</taxon>
        <taxon>Dikarya</taxon>
        <taxon>Ascomycota</taxon>
        <taxon>Taphrinomycotina</taxon>
        <taxon>Neolectales</taxon>
        <taxon>Neolectaceae</taxon>
        <taxon>Neolecta</taxon>
    </lineage>
</organism>
<dbReference type="GO" id="GO:0005507">
    <property type="term" value="F:copper ion binding"/>
    <property type="evidence" value="ECO:0007669"/>
    <property type="project" value="InterPro"/>
</dbReference>
<dbReference type="PROSITE" id="PS00446">
    <property type="entry name" value="RNA_POL_D_30KD"/>
    <property type="match status" value="1"/>
</dbReference>
<dbReference type="Pfam" id="PF04442">
    <property type="entry name" value="CtaG_Cox11"/>
    <property type="match status" value="1"/>
</dbReference>
<dbReference type="NCBIfam" id="NF003465">
    <property type="entry name" value="PRK05089.1"/>
    <property type="match status" value="1"/>
</dbReference>
<keyword evidence="5 24" id="KW-0240">DNA-directed RNA polymerase</keyword>
<evidence type="ECO:0000256" key="14">
    <source>
        <dbReference type="ARBA" id="ARBA00023163"/>
    </source>
</evidence>
<accession>A0A1U7LRU8</accession>
<dbReference type="GO" id="GO:0005759">
    <property type="term" value="C:mitochondrial matrix"/>
    <property type="evidence" value="ECO:0007669"/>
    <property type="project" value="UniProtKB-ARBA"/>
</dbReference>
<dbReference type="CDD" id="cd07031">
    <property type="entry name" value="RNAP_II_RPB3"/>
    <property type="match status" value="1"/>
</dbReference>
<keyword evidence="6 22" id="KW-0812">Transmembrane</keyword>
<evidence type="ECO:0000256" key="6">
    <source>
        <dbReference type="ARBA" id="ARBA00022692"/>
    </source>
</evidence>
<dbReference type="GO" id="GO:0003677">
    <property type="term" value="F:DNA binding"/>
    <property type="evidence" value="ECO:0007669"/>
    <property type="project" value="InterPro"/>
</dbReference>
<dbReference type="SUPFAM" id="SSF56553">
    <property type="entry name" value="Insert subdomain of RNA polymerase alpha subunit"/>
    <property type="match status" value="1"/>
</dbReference>
<evidence type="ECO:0000256" key="19">
    <source>
        <dbReference type="ARBA" id="ARBA00061641"/>
    </source>
</evidence>
<evidence type="ECO:0000256" key="7">
    <source>
        <dbReference type="ARBA" id="ARBA00022792"/>
    </source>
</evidence>
<dbReference type="HAMAP" id="MF_00155">
    <property type="entry name" value="CtaG"/>
    <property type="match status" value="1"/>
</dbReference>
<evidence type="ECO:0000313" key="24">
    <source>
        <dbReference type="EMBL" id="OLL25348.1"/>
    </source>
</evidence>
<dbReference type="FunFam" id="2.60.370.10:FF:000001">
    <property type="entry name" value="COX11 cytochrome c oxidase assembly homolog"/>
    <property type="match status" value="1"/>
</dbReference>
<dbReference type="InterPro" id="IPR036603">
    <property type="entry name" value="RBP11-like"/>
</dbReference>
<evidence type="ECO:0000256" key="1">
    <source>
        <dbReference type="ARBA" id="ARBA00004007"/>
    </source>
</evidence>
<evidence type="ECO:0000256" key="2">
    <source>
        <dbReference type="ARBA" id="ARBA00004123"/>
    </source>
</evidence>
<keyword evidence="11" id="KW-0479">Metal-binding</keyword>
<dbReference type="SUPFAM" id="SSF110111">
    <property type="entry name" value="Ctag/Cox11"/>
    <property type="match status" value="1"/>
</dbReference>
<evidence type="ECO:0000256" key="3">
    <source>
        <dbReference type="ARBA" id="ARBA00004243"/>
    </source>
</evidence>
<feature type="transmembrane region" description="Helical" evidence="22">
    <location>
        <begin position="266"/>
        <end position="285"/>
    </location>
</feature>
<comment type="subunit">
    <text evidence="4">Component of the RNA polymerase II (Pol II) complex consisting of 12 subunits.</text>
</comment>
<comment type="function">
    <text evidence="17">Mitochondrial ribosome (mitoribosome) assembly factor. Binds at the interface of the head and body domains of the mitochondrial small ribosomal subunit (mt-SSU), occluding the mRNA channel and preventing compaction of the head domain towards the body. Probable inactive methyltransferase: retains the characteristic folding and ability to bind S-adenosyl-L-methionine, but it probably lost its methyltransferase activity.</text>
</comment>
<dbReference type="GO" id="GO:0046983">
    <property type="term" value="F:protein dimerization activity"/>
    <property type="evidence" value="ECO:0007669"/>
    <property type="project" value="InterPro"/>
</dbReference>
<evidence type="ECO:0000256" key="5">
    <source>
        <dbReference type="ARBA" id="ARBA00022478"/>
    </source>
</evidence>
<evidence type="ECO:0000256" key="12">
    <source>
        <dbReference type="ARBA" id="ARBA00023128"/>
    </source>
</evidence>
<evidence type="ECO:0000256" key="10">
    <source>
        <dbReference type="ARBA" id="ARBA00023004"/>
    </source>
</evidence>
<comment type="subunit">
    <text evidence="20">Associates with the mitochondrial ribosome (mitoribosome). Only transiently interacts with the mitoribosome.</text>
</comment>
<dbReference type="Gene3D" id="3.30.1360.10">
    <property type="entry name" value="RNA polymerase, RBP11-like subunit"/>
    <property type="match status" value="1"/>
</dbReference>
<dbReference type="PANTHER" id="PTHR21320:SF3">
    <property type="entry name" value="CYTOCHROME C OXIDASE ASSEMBLY PROTEIN COX11, MITOCHONDRIAL-RELATED"/>
    <property type="match status" value="1"/>
</dbReference>
<keyword evidence="13 22" id="KW-0472">Membrane</keyword>
<comment type="similarity">
    <text evidence="19">In the C-terminal section; belongs to the COX11/CtaG family.</text>
</comment>
<dbReference type="Pfam" id="PF01193">
    <property type="entry name" value="RNA_pol_L"/>
    <property type="match status" value="1"/>
</dbReference>
<comment type="function">
    <text evidence="1">Exerts its effect at some terminal stage of cytochrome c oxidase synthesis, probably by being involved in the insertion of the copper B into subunit I.</text>
</comment>
<dbReference type="InterPro" id="IPR011262">
    <property type="entry name" value="DNA-dir_RNA_pol_insert"/>
</dbReference>
<evidence type="ECO:0000256" key="8">
    <source>
        <dbReference type="ARBA" id="ARBA00022946"/>
    </source>
</evidence>
<dbReference type="Gene3D" id="2.60.370.10">
    <property type="entry name" value="Ctag/Cox11"/>
    <property type="match status" value="1"/>
</dbReference>
<dbReference type="GO" id="GO:0055029">
    <property type="term" value="C:nuclear DNA-directed RNA polymerase complex"/>
    <property type="evidence" value="ECO:0007669"/>
    <property type="project" value="UniProtKB-ARBA"/>
</dbReference>
<keyword evidence="9 22" id="KW-1133">Transmembrane helix</keyword>
<evidence type="ECO:0000256" key="9">
    <source>
        <dbReference type="ARBA" id="ARBA00022989"/>
    </source>
</evidence>
<proteinExistence type="inferred from homology"/>
<evidence type="ECO:0000256" key="18">
    <source>
        <dbReference type="ARBA" id="ARBA00061184"/>
    </source>
</evidence>
<keyword evidence="8" id="KW-0809">Transit peptide</keyword>
<dbReference type="Pfam" id="PF01000">
    <property type="entry name" value="RNA_pol_A_bac"/>
    <property type="match status" value="1"/>
</dbReference>
<keyword evidence="7" id="KW-0999">Mitochondrion inner membrane</keyword>
<evidence type="ECO:0000256" key="22">
    <source>
        <dbReference type="SAM" id="Phobius"/>
    </source>
</evidence>
<dbReference type="GO" id="GO:0005743">
    <property type="term" value="C:mitochondrial inner membrane"/>
    <property type="evidence" value="ECO:0007669"/>
    <property type="project" value="UniProtKB-SubCell"/>
</dbReference>
<dbReference type="Proteomes" id="UP000186594">
    <property type="component" value="Unassembled WGS sequence"/>
</dbReference>
<dbReference type="InterPro" id="IPR023471">
    <property type="entry name" value="CtaG/Cox11_dom_sf"/>
</dbReference>
<dbReference type="InterPro" id="IPR007533">
    <property type="entry name" value="Cyt_c_oxidase_assmbl_CtaG"/>
</dbReference>
<evidence type="ECO:0000256" key="16">
    <source>
        <dbReference type="ARBA" id="ARBA00025804"/>
    </source>
</evidence>
<dbReference type="EMBL" id="LXFE01000426">
    <property type="protein sequence ID" value="OLL25348.1"/>
    <property type="molecule type" value="Genomic_DNA"/>
</dbReference>
<dbReference type="STRING" id="1198029.A0A1U7LRU8"/>
<evidence type="ECO:0000259" key="23">
    <source>
        <dbReference type="SMART" id="SM00662"/>
    </source>
</evidence>
<keyword evidence="11" id="KW-0411">Iron-sulfur</keyword>
<feature type="domain" description="DNA-directed RNA polymerase RpoA/D/Rpb3-type" evidence="23">
    <location>
        <begin position="20"/>
        <end position="262"/>
    </location>
</feature>
<comment type="similarity">
    <text evidence="16">Belongs to the archaeal Rpo3/eukaryotic RPB3 RNA polymerase subunit family.</text>
</comment>
<evidence type="ECO:0000256" key="21">
    <source>
        <dbReference type="ARBA" id="ARBA00072506"/>
    </source>
</evidence>
<dbReference type="FunFam" id="2.170.120.12:FF:000002">
    <property type="entry name" value="DNA-directed RNA polymerase II subunit RPB3"/>
    <property type="match status" value="1"/>
</dbReference>
<comment type="subcellular location">
    <subcellularLocation>
        <location evidence="3">Mitochondrion inner membrane</location>
        <topology evidence="3">Single-pass membrane protein</topology>
        <orientation evidence="3">Intermembrane side</orientation>
    </subcellularLocation>
    <subcellularLocation>
        <location evidence="2">Nucleus</location>
    </subcellularLocation>
</comment>
<keyword evidence="25" id="KW-1185">Reference proteome</keyword>
<dbReference type="SUPFAM" id="SSF55257">
    <property type="entry name" value="RBP11-like subunits of RNA polymerase"/>
    <property type="match status" value="1"/>
</dbReference>
<evidence type="ECO:0000256" key="11">
    <source>
        <dbReference type="ARBA" id="ARBA00023014"/>
    </source>
</evidence>
<dbReference type="OrthoDB" id="1704689at2759"/>
<dbReference type="InterPro" id="IPR011263">
    <property type="entry name" value="DNA-dir_RNA_pol_RpoA/D/Rpb3"/>
</dbReference>
<dbReference type="SMART" id="SM00662">
    <property type="entry name" value="RPOLD"/>
    <property type="match status" value="1"/>
</dbReference>
<comment type="caution">
    <text evidence="24">The sequence shown here is derived from an EMBL/GenBank/DDBJ whole genome shotgun (WGS) entry which is preliminary data.</text>
</comment>
<keyword evidence="12" id="KW-0496">Mitochondrion</keyword>
<name>A0A1U7LRU8_NEOID</name>